<feature type="domain" description="DUF4220" evidence="4">
    <location>
        <begin position="52"/>
        <end position="428"/>
    </location>
</feature>
<keyword evidence="3" id="KW-1133">Transmembrane helix</keyword>
<feature type="coiled-coil region" evidence="1">
    <location>
        <begin position="474"/>
        <end position="501"/>
    </location>
</feature>
<feature type="transmembrane region" description="Helical" evidence="3">
    <location>
        <begin position="49"/>
        <end position="69"/>
    </location>
</feature>
<keyword evidence="3" id="KW-0812">Transmembrane</keyword>
<protein>
    <recommendedName>
        <fullName evidence="4">DUF4220 domain-containing protein</fullName>
    </recommendedName>
</protein>
<evidence type="ECO:0000256" key="2">
    <source>
        <dbReference type="SAM" id="MobiDB-lite"/>
    </source>
</evidence>
<comment type="caution">
    <text evidence="5">The sequence shown here is derived from an EMBL/GenBank/DDBJ whole genome shotgun (WGS) entry which is preliminary data.</text>
</comment>
<dbReference type="PANTHER" id="PTHR31325">
    <property type="entry name" value="OS01G0798800 PROTEIN-RELATED"/>
    <property type="match status" value="1"/>
</dbReference>
<dbReference type="AlphaFoldDB" id="A0AA38YJU8"/>
<organism evidence="5 6">
    <name type="scientific">Vitis rotundifolia</name>
    <name type="common">Muscadine grape</name>
    <dbReference type="NCBI Taxonomy" id="103349"/>
    <lineage>
        <taxon>Eukaryota</taxon>
        <taxon>Viridiplantae</taxon>
        <taxon>Streptophyta</taxon>
        <taxon>Embryophyta</taxon>
        <taxon>Tracheophyta</taxon>
        <taxon>Spermatophyta</taxon>
        <taxon>Magnoliopsida</taxon>
        <taxon>eudicotyledons</taxon>
        <taxon>Gunneridae</taxon>
        <taxon>Pentapetalae</taxon>
        <taxon>rosids</taxon>
        <taxon>Vitales</taxon>
        <taxon>Vitaceae</taxon>
        <taxon>Viteae</taxon>
        <taxon>Vitis</taxon>
    </lineage>
</organism>
<dbReference type="Pfam" id="PF04578">
    <property type="entry name" value="DUF594"/>
    <property type="match status" value="1"/>
</dbReference>
<dbReference type="Proteomes" id="UP001168098">
    <property type="component" value="Unassembled WGS sequence"/>
</dbReference>
<feature type="transmembrane region" description="Helical" evidence="3">
    <location>
        <begin position="115"/>
        <end position="133"/>
    </location>
</feature>
<dbReference type="InterPro" id="IPR025315">
    <property type="entry name" value="DUF4220"/>
</dbReference>
<evidence type="ECO:0000313" key="5">
    <source>
        <dbReference type="EMBL" id="KAJ9671762.1"/>
    </source>
</evidence>
<feature type="transmembrane region" description="Helical" evidence="3">
    <location>
        <begin position="139"/>
        <end position="156"/>
    </location>
</feature>
<keyword evidence="3" id="KW-0472">Membrane</keyword>
<evidence type="ECO:0000313" key="6">
    <source>
        <dbReference type="Proteomes" id="UP001168098"/>
    </source>
</evidence>
<feature type="transmembrane region" description="Helical" evidence="3">
    <location>
        <begin position="323"/>
        <end position="342"/>
    </location>
</feature>
<evidence type="ECO:0000259" key="4">
    <source>
        <dbReference type="Pfam" id="PF13968"/>
    </source>
</evidence>
<feature type="region of interest" description="Disordered" evidence="2">
    <location>
        <begin position="211"/>
        <end position="253"/>
    </location>
</feature>
<accession>A0AA38YJU8</accession>
<feature type="transmembrane region" description="Helical" evidence="3">
    <location>
        <begin position="89"/>
        <end position="108"/>
    </location>
</feature>
<dbReference type="Pfam" id="PF13968">
    <property type="entry name" value="DUF4220"/>
    <property type="match status" value="1"/>
</dbReference>
<feature type="transmembrane region" description="Helical" evidence="3">
    <location>
        <begin position="20"/>
        <end position="37"/>
    </location>
</feature>
<dbReference type="InterPro" id="IPR007658">
    <property type="entry name" value="DUF594"/>
</dbReference>
<feature type="transmembrane region" description="Helical" evidence="3">
    <location>
        <begin position="354"/>
        <end position="376"/>
    </location>
</feature>
<feature type="compositionally biased region" description="Polar residues" evidence="2">
    <location>
        <begin position="235"/>
        <end position="246"/>
    </location>
</feature>
<evidence type="ECO:0000256" key="3">
    <source>
        <dbReference type="SAM" id="Phobius"/>
    </source>
</evidence>
<keyword evidence="1" id="KW-0175">Coiled coil</keyword>
<sequence length="747" mass="85917">MVNIIPRELKEIWDEWNLRGAVLVSLSFQILLIFCASSRKRTGNMIMTFIIWSVYLLADWVAAFAVGLIANGNKDCDKQVQSDDLLAFWAPFLLLHLGGPDTITAFALEDNELWLRHLLGLVIQFIAVAYVFIESISNDLWIPTILMLVAGTIKYAERTRALYLACLGNFKESMLPPPDAGPNYAQLMEEYSSKKRANVPVNIIIAPEKRASTAPEKGASTAPEQGASTAPEEGASTSGSSNTEKASTGPDHIPEMENGYKFFKIFKGLIVDLMFSFQERNDSRKFFFEMLPEKAFRVIEVELNFMYDALYTKMVVVNRKIGYFFRFICTGCIAVALLLFAAHHKHKIHKFDIGVTYALLIGAIGLDVIAIVKLIFSDWTIVLLKNFTAKRWIYYAREKLFFYKLWEPSKSFFDRRWSNSISQHSLICYCLRERFKWFDKLADIFGLKDLLDEIQYKKTVTVKEELRDFIFRELQKKARSSEQLEEKAKSAEEKARRAEQSRIAKEICSGRGDWILSQNACHSLLWSVEKEYDECLLMWHIATDLCYYHDNVKEDERDPLLCRFLSEYMLYLLVMRPTMMSAVAGIGQIRFRDTCAEAKKFFRRGQQEPNCFKKFCEQIKKRLGIGQSKSMEDKISEYCKQLLSVDTVVDPIEVKGDRSKSVLFDACKLAKGLRKLNKTKRWKIMSEVWVELLSYAASHCRANTHAQQLSKGGELITFVWLLMAHFGLGEQFRIQEGHARAKLIVTK</sequence>
<proteinExistence type="predicted"/>
<reference evidence="5 6" key="1">
    <citation type="journal article" date="2023" name="BMC Biotechnol.">
        <title>Vitis rotundifolia cv Carlos genome sequencing.</title>
        <authorList>
            <person name="Huff M."/>
            <person name="Hulse-Kemp A."/>
            <person name="Scheffler B."/>
            <person name="Youngblood R."/>
            <person name="Simpson S."/>
            <person name="Babiker E."/>
            <person name="Staton M."/>
        </authorList>
    </citation>
    <scope>NUCLEOTIDE SEQUENCE [LARGE SCALE GENOMIC DNA]</scope>
    <source>
        <tissue evidence="5">Leaf</tissue>
    </source>
</reference>
<keyword evidence="6" id="KW-1185">Reference proteome</keyword>
<dbReference type="EMBL" id="JARBHA010000019">
    <property type="protein sequence ID" value="KAJ9671762.1"/>
    <property type="molecule type" value="Genomic_DNA"/>
</dbReference>
<name>A0AA38YJU8_VITRO</name>
<evidence type="ECO:0000256" key="1">
    <source>
        <dbReference type="SAM" id="Coils"/>
    </source>
</evidence>
<gene>
    <name evidence="5" type="ORF">PVL29_025463</name>
</gene>